<protein>
    <submittedName>
        <fullName evidence="1">Uncharacterized protein</fullName>
    </submittedName>
</protein>
<organism evidence="1 2">
    <name type="scientific">Phaeosphaeria nodorum (strain SN15 / ATCC MYA-4574 / FGSC 10173)</name>
    <name type="common">Glume blotch fungus</name>
    <name type="synonym">Parastagonospora nodorum</name>
    <dbReference type="NCBI Taxonomy" id="321614"/>
    <lineage>
        <taxon>Eukaryota</taxon>
        <taxon>Fungi</taxon>
        <taxon>Dikarya</taxon>
        <taxon>Ascomycota</taxon>
        <taxon>Pezizomycotina</taxon>
        <taxon>Dothideomycetes</taxon>
        <taxon>Pleosporomycetidae</taxon>
        <taxon>Pleosporales</taxon>
        <taxon>Pleosporineae</taxon>
        <taxon>Phaeosphaeriaceae</taxon>
        <taxon>Parastagonospora</taxon>
    </lineage>
</organism>
<dbReference type="Proteomes" id="UP000663193">
    <property type="component" value="Chromosome 13"/>
</dbReference>
<name>A0A7U2I6T0_PHANO</name>
<sequence>MHIIKPGINRHVSIKEHRLLQTEAEERLDELLLGLVTKKKARFVSKTPLLRPKKSTPRRRHKLNLHIPT</sequence>
<accession>A0A7U2I6T0</accession>
<proteinExistence type="predicted"/>
<dbReference type="AlphaFoldDB" id="A0A7U2I6T0"/>
<evidence type="ECO:0000313" key="1">
    <source>
        <dbReference type="EMBL" id="QRD02032.1"/>
    </source>
</evidence>
<dbReference type="EMBL" id="CP069035">
    <property type="protein sequence ID" value="QRD02032.1"/>
    <property type="molecule type" value="Genomic_DNA"/>
</dbReference>
<dbReference type="VEuPathDB" id="FungiDB:JI435_303480"/>
<evidence type="ECO:0000313" key="2">
    <source>
        <dbReference type="Proteomes" id="UP000663193"/>
    </source>
</evidence>
<reference evidence="2" key="1">
    <citation type="journal article" date="2021" name="BMC Genomics">
        <title>Chromosome-level genome assembly and manually-curated proteome of model necrotroph Parastagonospora nodorum Sn15 reveals a genome-wide trove of candidate effector homologs, and redundancy of virulence-related functions within an accessory chromosome.</title>
        <authorList>
            <person name="Bertazzoni S."/>
            <person name="Jones D.A.B."/>
            <person name="Phan H.T."/>
            <person name="Tan K.-C."/>
            <person name="Hane J.K."/>
        </authorList>
    </citation>
    <scope>NUCLEOTIDE SEQUENCE [LARGE SCALE GENOMIC DNA]</scope>
    <source>
        <strain evidence="2">SN15 / ATCC MYA-4574 / FGSC 10173)</strain>
    </source>
</reference>
<gene>
    <name evidence="1" type="ORF">JI435_303480</name>
</gene>
<keyword evidence="2" id="KW-1185">Reference proteome</keyword>